<gene>
    <name evidence="4" type="ORF">J8273_2096</name>
</gene>
<accession>A0A8J6AZZ3</accession>
<reference evidence="4" key="1">
    <citation type="submission" date="2021-05" db="EMBL/GenBank/DDBJ databases">
        <title>A free-living protist that lacks canonical eukaryotic 1 DNA replication and segregation systems.</title>
        <authorList>
            <person name="Salas-Leiva D.E."/>
            <person name="Tromer E.C."/>
            <person name="Curtis B.A."/>
            <person name="Jerlstrom-Hultqvist J."/>
            <person name="Kolisko M."/>
            <person name="Yi Z."/>
            <person name="Salas-Leiva J.S."/>
            <person name="Gallot-Lavallee L."/>
            <person name="Kops G.J.P.L."/>
            <person name="Archibald J.M."/>
            <person name="Simpson A.G.B."/>
            <person name="Roger A.J."/>
        </authorList>
    </citation>
    <scope>NUCLEOTIDE SEQUENCE</scope>
    <source>
        <strain evidence="4">BICM</strain>
    </source>
</reference>
<dbReference type="PROSITE" id="PS50192">
    <property type="entry name" value="T_SNARE"/>
    <property type="match status" value="1"/>
</dbReference>
<evidence type="ECO:0000259" key="3">
    <source>
        <dbReference type="PROSITE" id="PS50192"/>
    </source>
</evidence>
<evidence type="ECO:0000313" key="4">
    <source>
        <dbReference type="EMBL" id="KAG9396365.1"/>
    </source>
</evidence>
<evidence type="ECO:0000256" key="1">
    <source>
        <dbReference type="SAM" id="Coils"/>
    </source>
</evidence>
<feature type="transmembrane region" description="Helical" evidence="2">
    <location>
        <begin position="221"/>
        <end position="240"/>
    </location>
</feature>
<evidence type="ECO:0000256" key="2">
    <source>
        <dbReference type="SAM" id="Phobius"/>
    </source>
</evidence>
<protein>
    <submittedName>
        <fullName evidence="4">t-SNARE coiled-coil domain</fullName>
    </submittedName>
</protein>
<comment type="caution">
    <text evidence="4">The sequence shown here is derived from an EMBL/GenBank/DDBJ whole genome shotgun (WGS) entry which is preliminary data.</text>
</comment>
<sequence length="242" mass="27756">MSAVRPEDVSELVLSTLQEEIDELQHHGGLSSFIDICNKNDAQQRMNMPTRYDGLISSIKDKMRDASLIRNTLKDTAGQVDPSFSKACHERLSHLEAVLADMEKDVNQKYADYKAVVEKTLAQKKDDLFGDIERERKRREIENTIQAHSMVEREQDDELDRLEPTLQRIKAGHEDIGAYLQKQNDDMDEFHMEMDATRRRMKAVEKTVVSVLKHVKKGKEAIIIIVLVLIIVLLVLLNIYGV</sequence>
<keyword evidence="2" id="KW-0472">Membrane</keyword>
<name>A0A8J6AZZ3_9EUKA</name>
<proteinExistence type="predicted"/>
<dbReference type="InterPro" id="IPR000727">
    <property type="entry name" value="T_SNARE_dom"/>
</dbReference>
<keyword evidence="5" id="KW-1185">Reference proteome</keyword>
<organism evidence="4 5">
    <name type="scientific">Carpediemonas membranifera</name>
    <dbReference type="NCBI Taxonomy" id="201153"/>
    <lineage>
        <taxon>Eukaryota</taxon>
        <taxon>Metamonada</taxon>
        <taxon>Carpediemonas-like organisms</taxon>
        <taxon>Carpediemonas</taxon>
    </lineage>
</organism>
<dbReference type="EMBL" id="JAHDYR010000006">
    <property type="protein sequence ID" value="KAG9396365.1"/>
    <property type="molecule type" value="Genomic_DNA"/>
</dbReference>
<feature type="domain" description="T-SNARE coiled-coil homology" evidence="3">
    <location>
        <begin position="149"/>
        <end position="211"/>
    </location>
</feature>
<dbReference type="CDD" id="cd15841">
    <property type="entry name" value="SNARE_Qc"/>
    <property type="match status" value="1"/>
</dbReference>
<dbReference type="Gene3D" id="1.20.5.110">
    <property type="match status" value="1"/>
</dbReference>
<dbReference type="SUPFAM" id="SSF58038">
    <property type="entry name" value="SNARE fusion complex"/>
    <property type="match status" value="1"/>
</dbReference>
<keyword evidence="1" id="KW-0175">Coiled coil</keyword>
<dbReference type="Proteomes" id="UP000717585">
    <property type="component" value="Unassembled WGS sequence"/>
</dbReference>
<keyword evidence="2" id="KW-1133">Transmembrane helix</keyword>
<evidence type="ECO:0000313" key="5">
    <source>
        <dbReference type="Proteomes" id="UP000717585"/>
    </source>
</evidence>
<feature type="coiled-coil region" evidence="1">
    <location>
        <begin position="180"/>
        <end position="207"/>
    </location>
</feature>
<keyword evidence="2" id="KW-0812">Transmembrane</keyword>
<dbReference type="AlphaFoldDB" id="A0A8J6AZZ3"/>